<sequence>MLKKTTLSTGRCKQMKKTPILIVMLTYNDRTVKNAYEIFDSCKNSKARYFGLKEEALPHDEMISLYRYMKECGKTTVLEVVAYTEDKCIEGTMLAVECKCDILMGTIYSDKVSEICKRNNIKYMPFVGKVSERPSILEGSIDDMIAEAKTYVSKGVYGIDLLGYRYTEDPLELNKRMVNEVNSRVCIAGSVDSFERLDEIKSISPCAFTIGSAFFENKFGGSFSEQIDKVCDYLEKRGD</sequence>
<evidence type="ECO:0000313" key="1">
    <source>
        <dbReference type="EMBL" id="SEH87094.1"/>
    </source>
</evidence>
<proteinExistence type="predicted"/>
<dbReference type="SUPFAM" id="SSF51366">
    <property type="entry name" value="Ribulose-phoshate binding barrel"/>
    <property type="match status" value="1"/>
</dbReference>
<dbReference type="InterPro" id="IPR011060">
    <property type="entry name" value="RibuloseP-bd_barrel"/>
</dbReference>
<dbReference type="Proteomes" id="UP000183190">
    <property type="component" value="Unassembled WGS sequence"/>
</dbReference>
<protein>
    <recommendedName>
        <fullName evidence="3">4-hydroxythreonine-4-phosphate dehydrogenase</fullName>
    </recommendedName>
</protein>
<reference evidence="1 2" key="1">
    <citation type="submission" date="2016-10" db="EMBL/GenBank/DDBJ databases">
        <authorList>
            <person name="de Groot N.N."/>
        </authorList>
    </citation>
    <scope>NUCLEOTIDE SEQUENCE [LARGE SCALE GENOMIC DNA]</scope>
    <source>
        <strain evidence="1 2">YAD2003</strain>
    </source>
</reference>
<dbReference type="AlphaFoldDB" id="A0A1H6LF09"/>
<organism evidence="1 2">
    <name type="scientific">Ruminococcus flavefaciens</name>
    <dbReference type="NCBI Taxonomy" id="1265"/>
    <lineage>
        <taxon>Bacteria</taxon>
        <taxon>Bacillati</taxon>
        <taxon>Bacillota</taxon>
        <taxon>Clostridia</taxon>
        <taxon>Eubacteriales</taxon>
        <taxon>Oscillospiraceae</taxon>
        <taxon>Ruminococcus</taxon>
    </lineage>
</organism>
<accession>A0A1H6LF09</accession>
<gene>
    <name evidence="1" type="ORF">SAMN02910265_03130</name>
</gene>
<evidence type="ECO:0000313" key="2">
    <source>
        <dbReference type="Proteomes" id="UP000183190"/>
    </source>
</evidence>
<dbReference type="EMBL" id="FNWV01000021">
    <property type="protein sequence ID" value="SEH87094.1"/>
    <property type="molecule type" value="Genomic_DNA"/>
</dbReference>
<evidence type="ECO:0008006" key="3">
    <source>
        <dbReference type="Google" id="ProtNLM"/>
    </source>
</evidence>
<name>A0A1H6LF09_RUMFL</name>